<keyword evidence="2" id="KW-0560">Oxidoreductase</keyword>
<dbReference type="AlphaFoldDB" id="A0A0F9A427"/>
<dbReference type="EMBL" id="LAZR01044571">
    <property type="protein sequence ID" value="KKL04324.1"/>
    <property type="molecule type" value="Genomic_DNA"/>
</dbReference>
<dbReference type="InterPro" id="IPR020904">
    <property type="entry name" value="Sc_DH/Rdtase_CS"/>
</dbReference>
<comment type="caution">
    <text evidence="3">The sequence shown here is derived from an EMBL/GenBank/DDBJ whole genome shotgun (WGS) entry which is preliminary data.</text>
</comment>
<dbReference type="GO" id="GO:0016491">
    <property type="term" value="F:oxidoreductase activity"/>
    <property type="evidence" value="ECO:0007669"/>
    <property type="project" value="UniProtKB-KW"/>
</dbReference>
<feature type="non-terminal residue" evidence="3">
    <location>
        <position position="1"/>
    </location>
</feature>
<dbReference type="InterPro" id="IPR036291">
    <property type="entry name" value="NAD(P)-bd_dom_sf"/>
</dbReference>
<reference evidence="3" key="1">
    <citation type="journal article" date="2015" name="Nature">
        <title>Complex archaea that bridge the gap between prokaryotes and eukaryotes.</title>
        <authorList>
            <person name="Spang A."/>
            <person name="Saw J.H."/>
            <person name="Jorgensen S.L."/>
            <person name="Zaremba-Niedzwiedzka K."/>
            <person name="Martijn J."/>
            <person name="Lind A.E."/>
            <person name="van Eijk R."/>
            <person name="Schleper C."/>
            <person name="Guy L."/>
            <person name="Ettema T.J."/>
        </authorList>
    </citation>
    <scope>NUCLEOTIDE SEQUENCE</scope>
</reference>
<dbReference type="InterPro" id="IPR002347">
    <property type="entry name" value="SDR_fam"/>
</dbReference>
<evidence type="ECO:0000313" key="3">
    <source>
        <dbReference type="EMBL" id="KKL04324.1"/>
    </source>
</evidence>
<dbReference type="PANTHER" id="PTHR43658:SF8">
    <property type="entry name" value="17-BETA-HYDROXYSTEROID DEHYDROGENASE 14-RELATED"/>
    <property type="match status" value="1"/>
</dbReference>
<comment type="similarity">
    <text evidence="1">Belongs to the short-chain dehydrogenases/reductases (SDR) family.</text>
</comment>
<evidence type="ECO:0008006" key="4">
    <source>
        <dbReference type="Google" id="ProtNLM"/>
    </source>
</evidence>
<dbReference type="FunFam" id="3.40.50.720:FF:000215">
    <property type="entry name" value="3-hydroxyacyl-CoA dehydrogenase type-2"/>
    <property type="match status" value="1"/>
</dbReference>
<name>A0A0F9A427_9ZZZZ</name>
<evidence type="ECO:0000256" key="1">
    <source>
        <dbReference type="ARBA" id="ARBA00006484"/>
    </source>
</evidence>
<dbReference type="PANTHER" id="PTHR43658">
    <property type="entry name" value="SHORT-CHAIN DEHYDROGENASE/REDUCTASE"/>
    <property type="match status" value="1"/>
</dbReference>
<protein>
    <recommendedName>
        <fullName evidence="4">3-hydroxyacyl-CoA dehydrogenase type-2</fullName>
    </recommendedName>
</protein>
<dbReference type="PRINTS" id="PR00081">
    <property type="entry name" value="GDHRDH"/>
</dbReference>
<accession>A0A0F9A427</accession>
<sequence length="317" mass="33253">EPLTKHPPRLTRLQIVVARRPRSATYRTGMRPLCVLGRLDFRRVRQSGHSVRGSKTHVGFAAVQVQGATALVTGGASGLGEATVRALHAGGAEVTIADLNEEKGEALAADLGERATFIGCDVTDEDQVEAAVAQAAKSAGGLRASITCAGVGWAERTSSKRGPHQLMPFETVVRVNLIGTFNVLRFAATAMNANEPRDGGERGVCVNTASIAAFDGQVGQIAYSASKGGIVGLTLPAARDLASRGIRVVTIAPGTFDTPLLGALPQEARDELGGQVPFPQRLGRPDEFAALALHVVENQMVNGEVIRLDGALRMAPR</sequence>
<dbReference type="SUPFAM" id="SSF51735">
    <property type="entry name" value="NAD(P)-binding Rossmann-fold domains"/>
    <property type="match status" value="1"/>
</dbReference>
<proteinExistence type="inferred from homology"/>
<dbReference type="Gene3D" id="3.40.50.720">
    <property type="entry name" value="NAD(P)-binding Rossmann-like Domain"/>
    <property type="match status" value="1"/>
</dbReference>
<dbReference type="PROSITE" id="PS00061">
    <property type="entry name" value="ADH_SHORT"/>
    <property type="match status" value="1"/>
</dbReference>
<organism evidence="3">
    <name type="scientific">marine sediment metagenome</name>
    <dbReference type="NCBI Taxonomy" id="412755"/>
    <lineage>
        <taxon>unclassified sequences</taxon>
        <taxon>metagenomes</taxon>
        <taxon>ecological metagenomes</taxon>
    </lineage>
</organism>
<gene>
    <name evidence="3" type="ORF">LCGC14_2617190</name>
</gene>
<evidence type="ECO:0000256" key="2">
    <source>
        <dbReference type="ARBA" id="ARBA00023002"/>
    </source>
</evidence>
<dbReference type="Pfam" id="PF00106">
    <property type="entry name" value="adh_short"/>
    <property type="match status" value="1"/>
</dbReference>